<evidence type="ECO:0000256" key="2">
    <source>
        <dbReference type="ARBA" id="ARBA00022679"/>
    </source>
</evidence>
<dbReference type="InterPro" id="IPR002139">
    <property type="entry name" value="Ribo/fructo_kinase"/>
</dbReference>
<keyword evidence="2 4" id="KW-0808">Transferase</keyword>
<evidence type="ECO:0000256" key="1">
    <source>
        <dbReference type="ARBA" id="ARBA00010688"/>
    </source>
</evidence>
<comment type="caution">
    <text evidence="6">The sequence shown here is derived from an EMBL/GenBank/DDBJ whole genome shotgun (WGS) entry which is preliminary data.</text>
</comment>
<dbReference type="SUPFAM" id="SSF53613">
    <property type="entry name" value="Ribokinase-like"/>
    <property type="match status" value="1"/>
</dbReference>
<dbReference type="Gene3D" id="3.40.1190.20">
    <property type="match status" value="1"/>
</dbReference>
<evidence type="ECO:0000256" key="3">
    <source>
        <dbReference type="ARBA" id="ARBA00022777"/>
    </source>
</evidence>
<dbReference type="InterPro" id="IPR029056">
    <property type="entry name" value="Ribokinase-like"/>
</dbReference>
<proteinExistence type="inferred from homology"/>
<dbReference type="PROSITE" id="PS00584">
    <property type="entry name" value="PFKB_KINASES_2"/>
    <property type="match status" value="1"/>
</dbReference>
<comment type="similarity">
    <text evidence="1 4">Belongs to the carbohydrate kinase PfkB family.</text>
</comment>
<dbReference type="EMBL" id="BMCM01000008">
    <property type="protein sequence ID" value="GGD90361.1"/>
    <property type="molecule type" value="Genomic_DNA"/>
</dbReference>
<evidence type="ECO:0000313" key="7">
    <source>
        <dbReference type="Proteomes" id="UP000629365"/>
    </source>
</evidence>
<feature type="domain" description="Carbohydrate kinase PfkB" evidence="5">
    <location>
        <begin position="47"/>
        <end position="292"/>
    </location>
</feature>
<keyword evidence="7" id="KW-1185">Reference proteome</keyword>
<dbReference type="PANTHER" id="PTHR10584:SF166">
    <property type="entry name" value="RIBOKINASE"/>
    <property type="match status" value="1"/>
</dbReference>
<dbReference type="InterPro" id="IPR002173">
    <property type="entry name" value="Carboh/pur_kinase_PfkB_CS"/>
</dbReference>
<dbReference type="Pfam" id="PF00294">
    <property type="entry name" value="PfkB"/>
    <property type="match status" value="1"/>
</dbReference>
<name>A0ABQ1S275_9MICO</name>
<reference evidence="7" key="1">
    <citation type="journal article" date="2019" name="Int. J. Syst. Evol. Microbiol.">
        <title>The Global Catalogue of Microorganisms (GCM) 10K type strain sequencing project: providing services to taxonomists for standard genome sequencing and annotation.</title>
        <authorList>
            <consortium name="The Broad Institute Genomics Platform"/>
            <consortium name="The Broad Institute Genome Sequencing Center for Infectious Disease"/>
            <person name="Wu L."/>
            <person name="Ma J."/>
        </authorList>
    </citation>
    <scope>NUCLEOTIDE SEQUENCE [LARGE SCALE GENOMIC DNA]</scope>
    <source>
        <strain evidence="7">CCM 7640</strain>
    </source>
</reference>
<dbReference type="PRINTS" id="PR00990">
    <property type="entry name" value="RIBOKINASE"/>
</dbReference>
<sequence>MTARVLVAGDANLDLVLRGDVVPRFGQAEQLLDGADLVLGSSAGICAVGLARLDVDTALVARVGADVFGDRTRELLAEAGVDTGAVRVVDEPTGVSVILSALDDRAILTLTGALAGVTADEVLAAADGAAHVHFASYFLTPALARELPSVLAALREQGITTSLDTNWDPAERWEGVEACLPVLDLLLPNAAEAIALAAALGADAADVETAARALAAHGPAVIVKDGAAGGLAVTNGRVMRAAGLSLDVVDTTGAGDSFDAGFLASWLEDGDVARALRWAAVAGSLSTRGAGGTGGQASRAEVGQYVEDAVSAP</sequence>
<evidence type="ECO:0000259" key="5">
    <source>
        <dbReference type="Pfam" id="PF00294"/>
    </source>
</evidence>
<dbReference type="PANTHER" id="PTHR10584">
    <property type="entry name" value="SUGAR KINASE"/>
    <property type="match status" value="1"/>
</dbReference>
<dbReference type="Proteomes" id="UP000629365">
    <property type="component" value="Unassembled WGS sequence"/>
</dbReference>
<accession>A0ABQ1S275</accession>
<keyword evidence="3 4" id="KW-0418">Kinase</keyword>
<protein>
    <submittedName>
        <fullName evidence="6">Ribokinase</fullName>
    </submittedName>
</protein>
<gene>
    <name evidence="6" type="ORF">GCM10007269_36200</name>
</gene>
<organism evidence="6 7">
    <name type="scientific">Microbacterium murale</name>
    <dbReference type="NCBI Taxonomy" id="1081040"/>
    <lineage>
        <taxon>Bacteria</taxon>
        <taxon>Bacillati</taxon>
        <taxon>Actinomycetota</taxon>
        <taxon>Actinomycetes</taxon>
        <taxon>Micrococcales</taxon>
        <taxon>Microbacteriaceae</taxon>
        <taxon>Microbacterium</taxon>
    </lineage>
</organism>
<dbReference type="InterPro" id="IPR011611">
    <property type="entry name" value="PfkB_dom"/>
</dbReference>
<evidence type="ECO:0000256" key="4">
    <source>
        <dbReference type="RuleBase" id="RU003704"/>
    </source>
</evidence>
<dbReference type="RefSeq" id="WP_188438140.1">
    <property type="nucleotide sequence ID" value="NZ_BMCM01000008.1"/>
</dbReference>
<evidence type="ECO:0000313" key="6">
    <source>
        <dbReference type="EMBL" id="GGD90361.1"/>
    </source>
</evidence>